<dbReference type="EMBL" id="JMCC02000113">
    <property type="protein sequence ID" value="KIG12937.1"/>
    <property type="molecule type" value="Genomic_DNA"/>
</dbReference>
<dbReference type="InterPro" id="IPR002725">
    <property type="entry name" value="YgjP-like_metallopeptidase"/>
</dbReference>
<dbReference type="RefSeq" id="WP_052556747.1">
    <property type="nucleotide sequence ID" value="NZ_JMCC02000113.1"/>
</dbReference>
<evidence type="ECO:0000313" key="3">
    <source>
        <dbReference type="Proteomes" id="UP000031599"/>
    </source>
</evidence>
<accession>A0A0C2CYJ9</accession>
<protein>
    <submittedName>
        <fullName evidence="2">Putative metal-dependent hydrolase</fullName>
    </submittedName>
</protein>
<sequence>MSFEETSEVRYGRTTIEYAIRRSARRKTVAIAIDPLEGVLLTAPPGVHVSQLDRVVKAKAQWIVDRLRHVAGGEPAPPPKQFVTGESFAYLGRHYRLRVIVGEQTGARVNAGWLEVGVEKRLEDGKRVAAIQAAVRGWYLAHAKRRLDERVEIWAARAGVEVAGVLVRDQQKRWASCDDKGVLRFNWRIVQAPMRLVDYVVAHEIVHLIHPDHTKAFWARLGAVMPDYERRKDELRRLGRRLEW</sequence>
<dbReference type="CDD" id="cd07344">
    <property type="entry name" value="M48_yhfN_like"/>
    <property type="match status" value="1"/>
</dbReference>
<feature type="domain" description="YgjP-like metallopeptidase" evidence="1">
    <location>
        <begin position="27"/>
        <end position="237"/>
    </location>
</feature>
<comment type="caution">
    <text evidence="2">The sequence shown here is derived from an EMBL/GenBank/DDBJ whole genome shotgun (WGS) entry which is preliminary data.</text>
</comment>
<name>A0A0C2CYJ9_9BACT</name>
<dbReference type="PANTHER" id="PTHR30399:SF1">
    <property type="entry name" value="UTP PYROPHOSPHATASE"/>
    <property type="match status" value="1"/>
</dbReference>
<evidence type="ECO:0000313" key="2">
    <source>
        <dbReference type="EMBL" id="KIG12937.1"/>
    </source>
</evidence>
<keyword evidence="2" id="KW-0378">Hydrolase</keyword>
<dbReference type="InterPro" id="IPR053136">
    <property type="entry name" value="UTP_pyrophosphatase-like"/>
</dbReference>
<gene>
    <name evidence="2" type="ORF">DB30_00893</name>
</gene>
<proteinExistence type="predicted"/>
<dbReference type="Pfam" id="PF01863">
    <property type="entry name" value="YgjP-like"/>
    <property type="match status" value="1"/>
</dbReference>
<dbReference type="AlphaFoldDB" id="A0A0C2CYJ9"/>
<dbReference type="GO" id="GO:0016787">
    <property type="term" value="F:hydrolase activity"/>
    <property type="evidence" value="ECO:0007669"/>
    <property type="project" value="UniProtKB-KW"/>
</dbReference>
<evidence type="ECO:0000259" key="1">
    <source>
        <dbReference type="Pfam" id="PF01863"/>
    </source>
</evidence>
<organism evidence="2 3">
    <name type="scientific">Enhygromyxa salina</name>
    <dbReference type="NCBI Taxonomy" id="215803"/>
    <lineage>
        <taxon>Bacteria</taxon>
        <taxon>Pseudomonadati</taxon>
        <taxon>Myxococcota</taxon>
        <taxon>Polyangia</taxon>
        <taxon>Nannocystales</taxon>
        <taxon>Nannocystaceae</taxon>
        <taxon>Enhygromyxa</taxon>
    </lineage>
</organism>
<dbReference type="Gene3D" id="3.30.2010.10">
    <property type="entry name" value="Metalloproteases ('zincins'), catalytic domain"/>
    <property type="match status" value="1"/>
</dbReference>
<dbReference type="PANTHER" id="PTHR30399">
    <property type="entry name" value="UNCHARACTERIZED PROTEIN YGJP"/>
    <property type="match status" value="1"/>
</dbReference>
<dbReference type="Proteomes" id="UP000031599">
    <property type="component" value="Unassembled WGS sequence"/>
</dbReference>
<reference evidence="2 3" key="1">
    <citation type="submission" date="2014-12" db="EMBL/GenBank/DDBJ databases">
        <title>Genome assembly of Enhygromyxa salina DSM 15201.</title>
        <authorList>
            <person name="Sharma G."/>
            <person name="Subramanian S."/>
        </authorList>
    </citation>
    <scope>NUCLEOTIDE SEQUENCE [LARGE SCALE GENOMIC DNA]</scope>
    <source>
        <strain evidence="2 3">DSM 15201</strain>
    </source>
</reference>